<organism evidence="1 2">
    <name type="scientific">Austropuccinia psidii MF-1</name>
    <dbReference type="NCBI Taxonomy" id="1389203"/>
    <lineage>
        <taxon>Eukaryota</taxon>
        <taxon>Fungi</taxon>
        <taxon>Dikarya</taxon>
        <taxon>Basidiomycota</taxon>
        <taxon>Pucciniomycotina</taxon>
        <taxon>Pucciniomycetes</taxon>
        <taxon>Pucciniales</taxon>
        <taxon>Sphaerophragmiaceae</taxon>
        <taxon>Austropuccinia</taxon>
    </lineage>
</organism>
<sequence>MGFLEAKVEQSLYLLKKEGPTIAIWLHVDRSLVISNCVALLDSFHPALDAKLKITCNVDIRHIVGIDISQCSSTLHLSQPSFSEEISSSYNQELLNQDSPLLSN</sequence>
<dbReference type="AlphaFoldDB" id="A0A9Q3F2M8"/>
<proteinExistence type="predicted"/>
<comment type="caution">
    <text evidence="1">The sequence shown here is derived from an EMBL/GenBank/DDBJ whole genome shotgun (WGS) entry which is preliminary data.</text>
</comment>
<name>A0A9Q3F2M8_9BASI</name>
<keyword evidence="2" id="KW-1185">Reference proteome</keyword>
<dbReference type="OrthoDB" id="444520at2759"/>
<dbReference type="EMBL" id="AVOT02038838">
    <property type="protein sequence ID" value="MBW0533790.1"/>
    <property type="molecule type" value="Genomic_DNA"/>
</dbReference>
<protein>
    <submittedName>
        <fullName evidence="1">Uncharacterized protein</fullName>
    </submittedName>
</protein>
<reference evidence="1" key="1">
    <citation type="submission" date="2021-03" db="EMBL/GenBank/DDBJ databases">
        <title>Draft genome sequence of rust myrtle Austropuccinia psidii MF-1, a brazilian biotype.</title>
        <authorList>
            <person name="Quecine M.C."/>
            <person name="Pachon D.M.R."/>
            <person name="Bonatelli M.L."/>
            <person name="Correr F.H."/>
            <person name="Franceschini L.M."/>
            <person name="Leite T.F."/>
            <person name="Margarido G.R.A."/>
            <person name="Almeida C.A."/>
            <person name="Ferrarezi J.A."/>
            <person name="Labate C.A."/>
        </authorList>
    </citation>
    <scope>NUCLEOTIDE SEQUENCE</scope>
    <source>
        <strain evidence="1">MF-1</strain>
    </source>
</reference>
<evidence type="ECO:0000313" key="2">
    <source>
        <dbReference type="Proteomes" id="UP000765509"/>
    </source>
</evidence>
<dbReference type="Proteomes" id="UP000765509">
    <property type="component" value="Unassembled WGS sequence"/>
</dbReference>
<accession>A0A9Q3F2M8</accession>
<evidence type="ECO:0000313" key="1">
    <source>
        <dbReference type="EMBL" id="MBW0533790.1"/>
    </source>
</evidence>
<gene>
    <name evidence="1" type="ORF">O181_073505</name>
</gene>